<evidence type="ECO:0000256" key="1">
    <source>
        <dbReference type="SAM" id="MobiDB-lite"/>
    </source>
</evidence>
<proteinExistence type="predicted"/>
<evidence type="ECO:0000313" key="2">
    <source>
        <dbReference type="EMBL" id="SPC97800.1"/>
    </source>
</evidence>
<gene>
    <name evidence="2" type="ORF">FSB_LOCUS25682</name>
</gene>
<protein>
    <submittedName>
        <fullName evidence="2">Uncharacterized protein</fullName>
    </submittedName>
</protein>
<feature type="compositionally biased region" description="Pro residues" evidence="1">
    <location>
        <begin position="180"/>
        <end position="192"/>
    </location>
</feature>
<accession>A0A2N9GED2</accession>
<dbReference type="EMBL" id="OIVN01001800">
    <property type="protein sequence ID" value="SPC97800.1"/>
    <property type="molecule type" value="Genomic_DNA"/>
</dbReference>
<feature type="region of interest" description="Disordered" evidence="1">
    <location>
        <begin position="176"/>
        <end position="198"/>
    </location>
</feature>
<sequence>MKNSRNGAKLPEKSSSSNEDTEMSPPAKSMVNELRSYLDTRIQERMEAFNENVQTEPPMVQKDDTTQLLLQILNDQNGRIKKLEQAVSNTKHFTQNIATLVQGMSQKNTTRGIEIGQGSGQQPQIEVVTTNVEIPIGSPINLVIGSEERPINTNLNTPVEETPRMEQPRLEQIIIESPRMEPPSMEPPQFEPPRVEPP</sequence>
<organism evidence="2">
    <name type="scientific">Fagus sylvatica</name>
    <name type="common">Beechnut</name>
    <dbReference type="NCBI Taxonomy" id="28930"/>
    <lineage>
        <taxon>Eukaryota</taxon>
        <taxon>Viridiplantae</taxon>
        <taxon>Streptophyta</taxon>
        <taxon>Embryophyta</taxon>
        <taxon>Tracheophyta</taxon>
        <taxon>Spermatophyta</taxon>
        <taxon>Magnoliopsida</taxon>
        <taxon>eudicotyledons</taxon>
        <taxon>Gunneridae</taxon>
        <taxon>Pentapetalae</taxon>
        <taxon>rosids</taxon>
        <taxon>fabids</taxon>
        <taxon>Fagales</taxon>
        <taxon>Fagaceae</taxon>
        <taxon>Fagus</taxon>
    </lineage>
</organism>
<feature type="region of interest" description="Disordered" evidence="1">
    <location>
        <begin position="1"/>
        <end position="32"/>
    </location>
</feature>
<reference evidence="2" key="1">
    <citation type="submission" date="2018-02" db="EMBL/GenBank/DDBJ databases">
        <authorList>
            <person name="Cohen D.B."/>
            <person name="Kent A.D."/>
        </authorList>
    </citation>
    <scope>NUCLEOTIDE SEQUENCE</scope>
</reference>
<name>A0A2N9GED2_FAGSY</name>
<dbReference type="AlphaFoldDB" id="A0A2N9GED2"/>